<evidence type="ECO:0000256" key="5">
    <source>
        <dbReference type="SAM" id="Phobius"/>
    </source>
</evidence>
<accession>A0ABP6XXC2</accession>
<evidence type="ECO:0000256" key="2">
    <source>
        <dbReference type="ARBA" id="ARBA00022692"/>
    </source>
</evidence>
<gene>
    <name evidence="7" type="ORF">GCM10022419_063280</name>
</gene>
<feature type="transmembrane region" description="Helical" evidence="5">
    <location>
        <begin position="156"/>
        <end position="176"/>
    </location>
</feature>
<sequence length="562" mass="58876">MSALPFDQPRVRLPVRAALRLSPLGDIWHKPALSAVAALALVLLPLYLAGRLDLVLYAAAGSMCALYGHGLPYAARARALAWVTLGMLSSTGVALVTAALTDSIAIRVAVAALLAGLHKAVCDATRIGPPGNVVLTFIAASAAFVPQHLADVPMHLGLGVLGGAVAWAVGMAPGLIRPDGPERIAVARALESAARLLRAYEGGGPARAVAGRGGVRDELHQARHAAAAAVNAAWQTLLRSGTADRRQELRRLLVRAESAAALASVDNQRVPAQELLAEADRLAGVARELRKGRRLPEPSPADPRTAAAERAELAGVAAEEGRPGRRTIRCLLSEVVRRWRVVLMVSGGAAAAGWASMGLGVGRPYWAVVTAAAVFAANTTLSWSRALQRVVGNLVGVALFTLLVPVTRLGALALIVTVLAMQFVTEAAVTRNYWLGSVFVTPMAILMTEFAGAQPVPVLVADRWLDTCVGAAAGLLACALLPDRRAAQRVRDGLGRLELAVAQEAPPPAERGVARGRLRTALVELRETADTAAGEWWSAALPHERIAAAERAGHHRLAELTP</sequence>
<comment type="subcellular location">
    <subcellularLocation>
        <location evidence="1">Membrane</location>
        <topology evidence="1">Multi-pass membrane protein</topology>
    </subcellularLocation>
</comment>
<evidence type="ECO:0000313" key="7">
    <source>
        <dbReference type="EMBL" id="GAA3573630.1"/>
    </source>
</evidence>
<feature type="transmembrane region" description="Helical" evidence="5">
    <location>
        <begin position="341"/>
        <end position="359"/>
    </location>
</feature>
<feature type="transmembrane region" description="Helical" evidence="5">
    <location>
        <begin position="395"/>
        <end position="421"/>
    </location>
</feature>
<dbReference type="Proteomes" id="UP001500630">
    <property type="component" value="Unassembled WGS sequence"/>
</dbReference>
<feature type="transmembrane region" description="Helical" evidence="5">
    <location>
        <begin position="133"/>
        <end position="150"/>
    </location>
</feature>
<feature type="transmembrane region" description="Helical" evidence="5">
    <location>
        <begin position="365"/>
        <end position="383"/>
    </location>
</feature>
<evidence type="ECO:0000256" key="1">
    <source>
        <dbReference type="ARBA" id="ARBA00004141"/>
    </source>
</evidence>
<keyword evidence="2 5" id="KW-0812">Transmembrane</keyword>
<evidence type="ECO:0000256" key="4">
    <source>
        <dbReference type="ARBA" id="ARBA00023136"/>
    </source>
</evidence>
<dbReference type="EMBL" id="BAABDQ010000015">
    <property type="protein sequence ID" value="GAA3573630.1"/>
    <property type="molecule type" value="Genomic_DNA"/>
</dbReference>
<proteinExistence type="predicted"/>
<keyword evidence="3 5" id="KW-1133">Transmembrane helix</keyword>
<reference evidence="8" key="1">
    <citation type="journal article" date="2019" name="Int. J. Syst. Evol. Microbiol.">
        <title>The Global Catalogue of Microorganisms (GCM) 10K type strain sequencing project: providing services to taxonomists for standard genome sequencing and annotation.</title>
        <authorList>
            <consortium name="The Broad Institute Genomics Platform"/>
            <consortium name="The Broad Institute Genome Sequencing Center for Infectious Disease"/>
            <person name="Wu L."/>
            <person name="Ma J."/>
        </authorList>
    </citation>
    <scope>NUCLEOTIDE SEQUENCE [LARGE SCALE GENOMIC DNA]</scope>
    <source>
        <strain evidence="8">JCM 17326</strain>
    </source>
</reference>
<evidence type="ECO:0000259" key="6">
    <source>
        <dbReference type="Pfam" id="PF13515"/>
    </source>
</evidence>
<evidence type="ECO:0000256" key="3">
    <source>
        <dbReference type="ARBA" id="ARBA00022989"/>
    </source>
</evidence>
<feature type="transmembrane region" description="Helical" evidence="5">
    <location>
        <begin position="27"/>
        <end position="48"/>
    </location>
</feature>
<organism evidence="7 8">
    <name type="scientific">Nonomuraea rosea</name>
    <dbReference type="NCBI Taxonomy" id="638574"/>
    <lineage>
        <taxon>Bacteria</taxon>
        <taxon>Bacillati</taxon>
        <taxon>Actinomycetota</taxon>
        <taxon>Actinomycetes</taxon>
        <taxon>Streptosporangiales</taxon>
        <taxon>Streptosporangiaceae</taxon>
        <taxon>Nonomuraea</taxon>
    </lineage>
</organism>
<name>A0ABP6XXC2_9ACTN</name>
<dbReference type="RefSeq" id="WP_345567432.1">
    <property type="nucleotide sequence ID" value="NZ_BAABDQ010000015.1"/>
</dbReference>
<feature type="transmembrane region" description="Helical" evidence="5">
    <location>
        <begin position="54"/>
        <end position="72"/>
    </location>
</feature>
<dbReference type="Pfam" id="PF13515">
    <property type="entry name" value="FUSC_2"/>
    <property type="match status" value="1"/>
</dbReference>
<keyword evidence="4 5" id="KW-0472">Membrane</keyword>
<dbReference type="InterPro" id="IPR049453">
    <property type="entry name" value="Memb_transporter_dom"/>
</dbReference>
<feature type="transmembrane region" description="Helical" evidence="5">
    <location>
        <begin position="104"/>
        <end position="121"/>
    </location>
</feature>
<protein>
    <submittedName>
        <fullName evidence="7">FUSC family protein</fullName>
    </submittedName>
</protein>
<comment type="caution">
    <text evidence="7">The sequence shown here is derived from an EMBL/GenBank/DDBJ whole genome shotgun (WGS) entry which is preliminary data.</text>
</comment>
<feature type="domain" description="Integral membrane bound transporter" evidence="6">
    <location>
        <begin position="352"/>
        <end position="476"/>
    </location>
</feature>
<keyword evidence="8" id="KW-1185">Reference proteome</keyword>
<evidence type="ECO:0000313" key="8">
    <source>
        <dbReference type="Proteomes" id="UP001500630"/>
    </source>
</evidence>